<dbReference type="OrthoDB" id="3765654at2"/>
<proteinExistence type="predicted"/>
<dbReference type="Proteomes" id="UP000294894">
    <property type="component" value="Chromosome"/>
</dbReference>
<protein>
    <submittedName>
        <fullName evidence="1">Uncharacterized protein</fullName>
    </submittedName>
</protein>
<gene>
    <name evidence="1" type="ORF">EXE57_07310</name>
</gene>
<evidence type="ECO:0000313" key="2">
    <source>
        <dbReference type="Proteomes" id="UP000294894"/>
    </source>
</evidence>
<sequence>MKQPDEFDAFYKRARTRLLLQTYALTGDLPASRSAVRDSFVVTWHHWRKVGRLPDPESWVRPRAWAQAQRRHTARLWHRDKQLDPEVAATLESLGKLSVVQRKALLLAELTELSLADRARELGLTRQEAERQTLTASARFSVHRDVEAARFPALLETLHTQVDAVTWPRATILRRSGAARRRTHTVVGAVAGVAAVLVTGVLVDGSGLRTELPTADRGGAMVTAEEDPAQFDADALVSAGELGLAVDGTGWRATRTSDNTRGDGLATPCQQRRYADPRGRAALVRSFTTSPGRGEPRVGAVQVAELSTSTRAARRTWEQSLAWYAGCTAPRVQLQETTQVRNVGDQAMLVQLRDWRRDETYLAGVARTGQVTTTTFYRTDDNADPDVAGATRMLVLAVNGMCPTPQGGACATTPATSARPPVPVGEVPGLLATVDLPPVPGIREAWVGTEPLEARENVAATNCDQTDFAARPVTGNVTRTFLIPDAPLPATFGVTETAGTLPSAGRAREFVATIRRRMAACPDRDLGSDVTPITSSSKADAEHAVWRVTTEISDDQTVTFLMGVVRRGNHVAQLGFLPTRTVTIGTEAFEALLLRAGERLEYLPKR</sequence>
<keyword evidence="2" id="KW-1185">Reference proteome</keyword>
<dbReference type="AlphaFoldDB" id="A0A4P7GK00"/>
<name>A0A4P7GK00_9ACTN</name>
<organism evidence="1 2">
    <name type="scientific">Nocardioides euryhalodurans</name>
    <dbReference type="NCBI Taxonomy" id="2518370"/>
    <lineage>
        <taxon>Bacteria</taxon>
        <taxon>Bacillati</taxon>
        <taxon>Actinomycetota</taxon>
        <taxon>Actinomycetes</taxon>
        <taxon>Propionibacteriales</taxon>
        <taxon>Nocardioidaceae</taxon>
        <taxon>Nocardioides</taxon>
    </lineage>
</organism>
<dbReference type="EMBL" id="CP038267">
    <property type="protein sequence ID" value="QBR92109.1"/>
    <property type="molecule type" value="Genomic_DNA"/>
</dbReference>
<dbReference type="RefSeq" id="WP_135075731.1">
    <property type="nucleotide sequence ID" value="NZ_CP038267.1"/>
</dbReference>
<dbReference type="KEGG" id="noy:EXE57_07310"/>
<reference evidence="1 2" key="1">
    <citation type="submission" date="2019-03" db="EMBL/GenBank/DDBJ databases">
        <title>Three New Species of Nocardioides, Nocardioides euryhalodurans sp. nov., Nocardioides seonyuensis sp. nov. and Nocardioides eburneoflavus sp. nov., Iolated from Soil.</title>
        <authorList>
            <person name="Roh S.G."/>
            <person name="Lee C."/>
            <person name="Kim M.-K."/>
            <person name="Kim S.B."/>
        </authorList>
    </citation>
    <scope>NUCLEOTIDE SEQUENCE [LARGE SCALE GENOMIC DNA]</scope>
    <source>
        <strain evidence="1 2">MMS17-SY117</strain>
    </source>
</reference>
<evidence type="ECO:0000313" key="1">
    <source>
        <dbReference type="EMBL" id="QBR92109.1"/>
    </source>
</evidence>
<accession>A0A4P7GK00</accession>